<evidence type="ECO:0000256" key="9">
    <source>
        <dbReference type="ARBA" id="ARBA00083888"/>
    </source>
</evidence>
<reference evidence="12" key="3">
    <citation type="submission" date="2025-09" db="UniProtKB">
        <authorList>
            <consortium name="Ensembl"/>
        </authorList>
    </citation>
    <scope>IDENTIFICATION</scope>
</reference>
<dbReference type="PROSITE" id="PS50089">
    <property type="entry name" value="ZF_RING_2"/>
    <property type="match status" value="1"/>
</dbReference>
<dbReference type="OMA" id="QGLYYTA"/>
<keyword evidence="3 10" id="KW-0863">Zinc-finger</keyword>
<dbReference type="Pfam" id="PF25811">
    <property type="entry name" value="CAK-anch_MAT1"/>
    <property type="match status" value="1"/>
</dbReference>
<dbReference type="InParanoid" id="H2YKK4"/>
<dbReference type="Gene3D" id="3.30.40.10">
    <property type="entry name" value="Zinc/RING finger domain, C3HC4 (zinc finger)"/>
    <property type="match status" value="1"/>
</dbReference>
<dbReference type="CDD" id="cd16517">
    <property type="entry name" value="RING-HC_MAT1"/>
    <property type="match status" value="1"/>
</dbReference>
<dbReference type="Pfam" id="PF17121">
    <property type="entry name" value="zf-C3HC4_5"/>
    <property type="match status" value="1"/>
</dbReference>
<dbReference type="GO" id="GO:0061575">
    <property type="term" value="F:cyclin-dependent protein serine/threonine kinase activator activity"/>
    <property type="evidence" value="ECO:0007669"/>
    <property type="project" value="InterPro"/>
</dbReference>
<reference evidence="13" key="1">
    <citation type="submission" date="2003-08" db="EMBL/GenBank/DDBJ databases">
        <authorList>
            <person name="Birren B."/>
            <person name="Nusbaum C."/>
            <person name="Abebe A."/>
            <person name="Abouelleil A."/>
            <person name="Adekoya E."/>
            <person name="Ait-zahra M."/>
            <person name="Allen N."/>
            <person name="Allen T."/>
            <person name="An P."/>
            <person name="Anderson M."/>
            <person name="Anderson S."/>
            <person name="Arachchi H."/>
            <person name="Armbruster J."/>
            <person name="Bachantsang P."/>
            <person name="Baldwin J."/>
            <person name="Barry A."/>
            <person name="Bayul T."/>
            <person name="Blitshsteyn B."/>
            <person name="Bloom T."/>
            <person name="Blye J."/>
            <person name="Boguslavskiy L."/>
            <person name="Borowsky M."/>
            <person name="Boukhgalter B."/>
            <person name="Brunache A."/>
            <person name="Butler J."/>
            <person name="Calixte N."/>
            <person name="Calvo S."/>
            <person name="Camarata J."/>
            <person name="Campo K."/>
            <person name="Chang J."/>
            <person name="Cheshatsang Y."/>
            <person name="Citroen M."/>
            <person name="Collymore A."/>
            <person name="Considine T."/>
            <person name="Cook A."/>
            <person name="Cooke P."/>
            <person name="Corum B."/>
            <person name="Cuomo C."/>
            <person name="David R."/>
            <person name="Dawoe T."/>
            <person name="Degray S."/>
            <person name="Dodge S."/>
            <person name="Dooley K."/>
            <person name="Dorje P."/>
            <person name="Dorjee K."/>
            <person name="Dorris L."/>
            <person name="Duffey N."/>
            <person name="Dupes A."/>
            <person name="Elkins T."/>
            <person name="Engels R."/>
            <person name="Erickson J."/>
            <person name="Farina A."/>
            <person name="Faro S."/>
            <person name="Ferreira P."/>
            <person name="Fischer H."/>
            <person name="Fitzgerald M."/>
            <person name="Foley K."/>
            <person name="Gage D."/>
            <person name="Galagan J."/>
            <person name="Gearin G."/>
            <person name="Gnerre S."/>
            <person name="Gnirke A."/>
            <person name="Goyette A."/>
            <person name="Graham J."/>
            <person name="Grandbois E."/>
            <person name="Gyaltsen K."/>
            <person name="Hafez N."/>
            <person name="Hagopian D."/>
            <person name="Hagos B."/>
            <person name="Hall J."/>
            <person name="Hatcher B."/>
            <person name="Heller A."/>
            <person name="Higgins H."/>
            <person name="Honan T."/>
            <person name="Horn A."/>
            <person name="Houde N."/>
            <person name="Hughes L."/>
            <person name="Hulme W."/>
            <person name="Husby E."/>
            <person name="Iliev I."/>
            <person name="Jaffe D."/>
            <person name="Jones C."/>
            <person name="Kamal M."/>
            <person name="Kamat A."/>
            <person name="Kamvysselis M."/>
            <person name="Karlsson E."/>
            <person name="Kells C."/>
            <person name="Kieu A."/>
            <person name="Kisner P."/>
            <person name="Kodira C."/>
            <person name="Kulbokas E."/>
            <person name="Labutti K."/>
            <person name="Lama D."/>
            <person name="Landers T."/>
            <person name="Leger J."/>
            <person name="Levine S."/>
            <person name="Lewis D."/>
            <person name="Lewis T."/>
            <person name="Lindblad-toh K."/>
            <person name="Liu X."/>
            <person name="Lokyitsang T."/>
            <person name="Lokyitsang Y."/>
            <person name="Lucien O."/>
            <person name="Lui A."/>
            <person name="Ma L.J."/>
            <person name="Mabbitt R."/>
            <person name="Macdonald J."/>
            <person name="Maclean C."/>
            <person name="Major J."/>
            <person name="Manning J."/>
            <person name="Marabella R."/>
            <person name="Maru K."/>
            <person name="Matthews C."/>
            <person name="Mauceli E."/>
            <person name="Mccarthy M."/>
            <person name="Mcdonough S."/>
            <person name="Mcghee T."/>
            <person name="Meldrim J."/>
            <person name="Meneus L."/>
            <person name="Mesirov J."/>
            <person name="Mihalev A."/>
            <person name="Mihova T."/>
            <person name="Mikkelsen T."/>
            <person name="Mlenga V."/>
            <person name="Moru K."/>
            <person name="Mozes J."/>
            <person name="Mulrain L."/>
            <person name="Munson G."/>
            <person name="Naylor J."/>
            <person name="Newes C."/>
            <person name="Nguyen C."/>
            <person name="Nguyen N."/>
            <person name="Nguyen T."/>
            <person name="Nicol R."/>
            <person name="Nielsen C."/>
            <person name="Nizzari M."/>
            <person name="Norbu C."/>
            <person name="Norbu N."/>
            <person name="O'donnell P."/>
            <person name="Okoawo O."/>
            <person name="O'leary S."/>
            <person name="Omotosho B."/>
            <person name="O'neill K."/>
            <person name="Osman S."/>
            <person name="Parker S."/>
            <person name="Perrin D."/>
            <person name="Phunkhang P."/>
            <person name="Piqani B."/>
            <person name="Purcell S."/>
            <person name="Rachupka T."/>
            <person name="Ramasamy U."/>
            <person name="Rameau R."/>
            <person name="Ray V."/>
            <person name="Raymond C."/>
            <person name="Retta R."/>
            <person name="Richardson S."/>
            <person name="Rise C."/>
            <person name="Rodriguez J."/>
            <person name="Rogers J."/>
            <person name="Rogov P."/>
            <person name="Rutman M."/>
            <person name="Schupbach R."/>
            <person name="Seaman C."/>
            <person name="Settipalli S."/>
            <person name="Sharpe T."/>
            <person name="Sheridan J."/>
            <person name="Sherpa N."/>
            <person name="Shi J."/>
            <person name="Smirnov S."/>
            <person name="Smith C."/>
            <person name="Sougnez C."/>
            <person name="Spencer B."/>
            <person name="Stalker J."/>
            <person name="Stange-thomann N."/>
            <person name="Stavropoulos S."/>
            <person name="Stetson K."/>
            <person name="Stone C."/>
            <person name="Stone S."/>
            <person name="Stubbs M."/>
            <person name="Talamas J."/>
            <person name="Tchuinga P."/>
            <person name="Tenzing P."/>
            <person name="Tesfaye S."/>
            <person name="Theodore J."/>
            <person name="Thoulutsang Y."/>
            <person name="Topham K."/>
            <person name="Towey S."/>
            <person name="Tsamla T."/>
            <person name="Tsomo N."/>
            <person name="Vallee D."/>
            <person name="Vassiliev H."/>
            <person name="Venkataraman V."/>
            <person name="Vinson J."/>
            <person name="Vo A."/>
            <person name="Wade C."/>
            <person name="Wang S."/>
            <person name="Wangchuk T."/>
            <person name="Wangdi T."/>
            <person name="Whittaker C."/>
            <person name="Wilkinson J."/>
            <person name="Wu Y."/>
            <person name="Wyman D."/>
            <person name="Yadav S."/>
            <person name="Yang S."/>
            <person name="Yang X."/>
            <person name="Yeager S."/>
            <person name="Yee E."/>
            <person name="Young G."/>
            <person name="Zainoun J."/>
            <person name="Zembeck L."/>
            <person name="Zimmer A."/>
            <person name="Zody M."/>
            <person name="Lander E."/>
        </authorList>
    </citation>
    <scope>NUCLEOTIDE SEQUENCE [LARGE SCALE GENOMIC DNA]</scope>
</reference>
<dbReference type="FunFam" id="3.30.40.10:FF:000037">
    <property type="entry name" value="Cdk-activating kinase assembly factor MAT1, centre"/>
    <property type="match status" value="1"/>
</dbReference>
<dbReference type="Pfam" id="PF06391">
    <property type="entry name" value="MAT1"/>
    <property type="match status" value="1"/>
</dbReference>
<dbReference type="GO" id="GO:0006289">
    <property type="term" value="P:nucleotide-excision repair"/>
    <property type="evidence" value="ECO:0007669"/>
    <property type="project" value="InterPro"/>
</dbReference>
<proteinExistence type="predicted"/>
<dbReference type="SUPFAM" id="SSF57850">
    <property type="entry name" value="RING/U-box"/>
    <property type="match status" value="1"/>
</dbReference>
<dbReference type="Proteomes" id="UP000007875">
    <property type="component" value="Unassembled WGS sequence"/>
</dbReference>
<evidence type="ECO:0000256" key="2">
    <source>
        <dbReference type="ARBA" id="ARBA00022723"/>
    </source>
</evidence>
<evidence type="ECO:0000256" key="1">
    <source>
        <dbReference type="ARBA" id="ARBA00004123"/>
    </source>
</evidence>
<evidence type="ECO:0000256" key="3">
    <source>
        <dbReference type="ARBA" id="ARBA00022771"/>
    </source>
</evidence>
<keyword evidence="2" id="KW-0479">Metal-binding</keyword>
<dbReference type="PANTHER" id="PTHR12683:SF13">
    <property type="entry name" value="CDK-ACTIVATING KINASE ASSEMBLY FACTOR MAT1"/>
    <property type="match status" value="1"/>
</dbReference>
<dbReference type="InterPro" id="IPR057657">
    <property type="entry name" value="MAT1_CAK-anch"/>
</dbReference>
<dbReference type="InterPro" id="IPR015877">
    <property type="entry name" value="MAT1_centre"/>
</dbReference>
<dbReference type="GO" id="GO:0008270">
    <property type="term" value="F:zinc ion binding"/>
    <property type="evidence" value="ECO:0007669"/>
    <property type="project" value="UniProtKB-KW"/>
</dbReference>
<dbReference type="InterPro" id="IPR001841">
    <property type="entry name" value="Znf_RING"/>
</dbReference>
<evidence type="ECO:0000256" key="5">
    <source>
        <dbReference type="ARBA" id="ARBA00023242"/>
    </source>
</evidence>
<dbReference type="HOGENOM" id="CLU_048466_0_1_1"/>
<dbReference type="InterPro" id="IPR013083">
    <property type="entry name" value="Znf_RING/FYVE/PHD"/>
</dbReference>
<dbReference type="InterPro" id="IPR004575">
    <property type="entry name" value="MAT1/Tfb3"/>
</dbReference>
<accession>H2YKK4</accession>
<dbReference type="Ensembl" id="ENSCSAVT00000005931.1">
    <property type="protein sequence ID" value="ENSCSAVP00000005856.1"/>
    <property type="gene ID" value="ENSCSAVG00000003496.1"/>
</dbReference>
<feature type="domain" description="RING-type" evidence="11">
    <location>
        <begin position="6"/>
        <end position="49"/>
    </location>
</feature>
<dbReference type="AlphaFoldDB" id="H2YKK4"/>
<dbReference type="GO" id="GO:0005675">
    <property type="term" value="C:transcription factor TFIIH holo complex"/>
    <property type="evidence" value="ECO:0007669"/>
    <property type="project" value="InterPro"/>
</dbReference>
<comment type="subcellular location">
    <subcellularLocation>
        <location evidence="1">Nucleus</location>
    </subcellularLocation>
</comment>
<evidence type="ECO:0000256" key="8">
    <source>
        <dbReference type="ARBA" id="ARBA00077720"/>
    </source>
</evidence>
<evidence type="ECO:0000313" key="13">
    <source>
        <dbReference type="Proteomes" id="UP000007875"/>
    </source>
</evidence>
<dbReference type="NCBIfam" id="TIGR00570">
    <property type="entry name" value="cdk7"/>
    <property type="match status" value="1"/>
</dbReference>
<dbReference type="InterPro" id="IPR017907">
    <property type="entry name" value="Znf_RING_CS"/>
</dbReference>
<name>H2YKK4_CIOSA</name>
<dbReference type="eggNOG" id="KOG3800">
    <property type="taxonomic scope" value="Eukaryota"/>
</dbReference>
<dbReference type="SMART" id="SM00184">
    <property type="entry name" value="RING"/>
    <property type="match status" value="1"/>
</dbReference>
<sequence>MDELSCPRCRMTKYRNPSLKLLINTCGHALCEACVELTFTRESGACPDCGRTLRKNGFRIQMFEDTKVDKEVDIRKAVLKIYNKLESDFSNLNDFNDYLEEIEEIVFNLESGINEKQTRERMAQYKQDNESLIRKNQAFLHQQRSMFKEELEREEREKQVRAIVQGQIDQENESTRKRNHEELINDLSTNTSMSSHEVLEKHKRLKLNEEQSRIVQESVQERIAVGGFNMAGSLATAGSVAPPIDETPSEAYEFRPIVVDLTGPDVPNKQHLLNFGYMDHVREATSRDVGGGYSSLLTCKKALNEAFSGLFFNSASLASHVM</sequence>
<dbReference type="PANTHER" id="PTHR12683">
    <property type="entry name" value="CDK-ACTIVATING KINASE ASSEMBLY FACTOR MAT1"/>
    <property type="match status" value="1"/>
</dbReference>
<evidence type="ECO:0000256" key="4">
    <source>
        <dbReference type="ARBA" id="ARBA00022833"/>
    </source>
</evidence>
<dbReference type="PROSITE" id="PS00518">
    <property type="entry name" value="ZF_RING_1"/>
    <property type="match status" value="1"/>
</dbReference>
<dbReference type="FunCoup" id="H2YKK4">
    <property type="interactions" value="299"/>
</dbReference>
<evidence type="ECO:0000256" key="6">
    <source>
        <dbReference type="ARBA" id="ARBA00074719"/>
    </source>
</evidence>
<protein>
    <recommendedName>
        <fullName evidence="6">CDK-activating kinase assembly factor MAT1</fullName>
    </recommendedName>
    <alternativeName>
        <fullName evidence="9">CDK7/cyclin-H assembly factor</fullName>
    </alternativeName>
    <alternativeName>
        <fullName evidence="7">Menage a trois</fullName>
    </alternativeName>
    <alternativeName>
        <fullName evidence="8">RING finger protein MAT1</fullName>
    </alternativeName>
</protein>
<keyword evidence="4" id="KW-0862">Zinc</keyword>
<reference evidence="12" key="2">
    <citation type="submission" date="2025-08" db="UniProtKB">
        <authorList>
            <consortium name="Ensembl"/>
        </authorList>
    </citation>
    <scope>IDENTIFICATION</scope>
</reference>
<dbReference type="GO" id="GO:0006357">
    <property type="term" value="P:regulation of transcription by RNA polymerase II"/>
    <property type="evidence" value="ECO:0007669"/>
    <property type="project" value="TreeGrafter"/>
</dbReference>
<evidence type="ECO:0000313" key="12">
    <source>
        <dbReference type="Ensembl" id="ENSCSAVP00000005856.1"/>
    </source>
</evidence>
<evidence type="ECO:0000256" key="10">
    <source>
        <dbReference type="PROSITE-ProRule" id="PRU00175"/>
    </source>
</evidence>
<evidence type="ECO:0000256" key="7">
    <source>
        <dbReference type="ARBA" id="ARBA00077380"/>
    </source>
</evidence>
<dbReference type="GeneTree" id="ENSGT00390000002319"/>
<keyword evidence="5" id="KW-0539">Nucleus</keyword>
<evidence type="ECO:0000259" key="11">
    <source>
        <dbReference type="PROSITE" id="PS50089"/>
    </source>
</evidence>
<keyword evidence="13" id="KW-1185">Reference proteome</keyword>
<dbReference type="STRING" id="51511.ENSCSAVP00000005856"/>
<organism evidence="12 13">
    <name type="scientific">Ciona savignyi</name>
    <name type="common">Pacific transparent sea squirt</name>
    <dbReference type="NCBI Taxonomy" id="51511"/>
    <lineage>
        <taxon>Eukaryota</taxon>
        <taxon>Metazoa</taxon>
        <taxon>Chordata</taxon>
        <taxon>Tunicata</taxon>
        <taxon>Ascidiacea</taxon>
        <taxon>Phlebobranchia</taxon>
        <taxon>Cionidae</taxon>
        <taxon>Ciona</taxon>
    </lineage>
</organism>